<reference evidence="2" key="1">
    <citation type="journal article" date="2014" name="Proc. Natl. Acad. Sci. U.S.A.">
        <title>Extensive sampling of basidiomycete genomes demonstrates inadequacy of the white-rot/brown-rot paradigm for wood decay fungi.</title>
        <authorList>
            <person name="Riley R."/>
            <person name="Salamov A.A."/>
            <person name="Brown D.W."/>
            <person name="Nagy L.G."/>
            <person name="Floudas D."/>
            <person name="Held B.W."/>
            <person name="Levasseur A."/>
            <person name="Lombard V."/>
            <person name="Morin E."/>
            <person name="Otillar R."/>
            <person name="Lindquist E.A."/>
            <person name="Sun H."/>
            <person name="LaButti K.M."/>
            <person name="Schmutz J."/>
            <person name="Jabbour D."/>
            <person name="Luo H."/>
            <person name="Baker S.E."/>
            <person name="Pisabarro A.G."/>
            <person name="Walton J.D."/>
            <person name="Blanchette R.A."/>
            <person name="Henrissat B."/>
            <person name="Martin F."/>
            <person name="Cullen D."/>
            <person name="Hibbett D.S."/>
            <person name="Grigoriev I.V."/>
        </authorList>
    </citation>
    <scope>NUCLEOTIDE SEQUENCE [LARGE SCALE GENOMIC DNA]</scope>
    <source>
        <strain evidence="2">CBS 339.88</strain>
    </source>
</reference>
<organism evidence="1 2">
    <name type="scientific">Galerina marginata (strain CBS 339.88)</name>
    <dbReference type="NCBI Taxonomy" id="685588"/>
    <lineage>
        <taxon>Eukaryota</taxon>
        <taxon>Fungi</taxon>
        <taxon>Dikarya</taxon>
        <taxon>Basidiomycota</taxon>
        <taxon>Agaricomycotina</taxon>
        <taxon>Agaricomycetes</taxon>
        <taxon>Agaricomycetidae</taxon>
        <taxon>Agaricales</taxon>
        <taxon>Agaricineae</taxon>
        <taxon>Strophariaceae</taxon>
        <taxon>Galerina</taxon>
    </lineage>
</organism>
<proteinExistence type="predicted"/>
<dbReference type="EMBL" id="KL142382">
    <property type="protein sequence ID" value="KDR74620.1"/>
    <property type="molecule type" value="Genomic_DNA"/>
</dbReference>
<dbReference type="AlphaFoldDB" id="A0A067SUK5"/>
<evidence type="ECO:0000313" key="2">
    <source>
        <dbReference type="Proteomes" id="UP000027222"/>
    </source>
</evidence>
<name>A0A067SUK5_GALM3</name>
<accession>A0A067SUK5</accession>
<protein>
    <submittedName>
        <fullName evidence="1">Uncharacterized protein</fullName>
    </submittedName>
</protein>
<dbReference type="Proteomes" id="UP000027222">
    <property type="component" value="Unassembled WGS sequence"/>
</dbReference>
<evidence type="ECO:0000313" key="1">
    <source>
        <dbReference type="EMBL" id="KDR74620.1"/>
    </source>
</evidence>
<sequence>MRLGFTSLMVVDVRSKKAPSSPRREGCLFGCLLPNTSKWGAFRQNYPPTLPMIFFDVPPSGSCGWALAPLLLEISMRELVIYLFSYSLDSSHV</sequence>
<dbReference type="HOGENOM" id="CLU_2399820_0_0_1"/>
<keyword evidence="2" id="KW-1185">Reference proteome</keyword>
<gene>
    <name evidence="1" type="ORF">GALMADRAFT_558706</name>
</gene>